<dbReference type="InterPro" id="IPR027417">
    <property type="entry name" value="P-loop_NTPase"/>
</dbReference>
<reference evidence="1 2" key="1">
    <citation type="submission" date="2016-10" db="EMBL/GenBank/DDBJ databases">
        <authorList>
            <person name="de Groot N.N."/>
        </authorList>
    </citation>
    <scope>NUCLEOTIDE SEQUENCE [LARGE SCALE GENOMIC DNA]</scope>
    <source>
        <strain evidence="1 2">DSM 21650</strain>
    </source>
</reference>
<dbReference type="AlphaFoldDB" id="A0A1H3QG26"/>
<dbReference type="OrthoDB" id="95687at2"/>
<organism evidence="1 2">
    <name type="scientific">Proteiniborus ethanoligenes</name>
    <dbReference type="NCBI Taxonomy" id="415015"/>
    <lineage>
        <taxon>Bacteria</taxon>
        <taxon>Bacillati</taxon>
        <taxon>Bacillota</taxon>
        <taxon>Clostridia</taxon>
        <taxon>Eubacteriales</taxon>
        <taxon>Proteiniborus</taxon>
    </lineage>
</organism>
<dbReference type="Gene3D" id="3.40.50.300">
    <property type="entry name" value="P-loop containing nucleotide triphosphate hydrolases"/>
    <property type="match status" value="1"/>
</dbReference>
<keyword evidence="2" id="KW-1185">Reference proteome</keyword>
<dbReference type="STRING" id="415015.SAMN05660462_01910"/>
<sequence length="73" mass="8192">MRQDAILFEDTLRNNITMYQDVPDEKVISILSKVGLDSYANHDSLDMLILEGGTNLSGGEKRRVTLARSCLYS</sequence>
<evidence type="ECO:0000313" key="2">
    <source>
        <dbReference type="Proteomes" id="UP000198625"/>
    </source>
</evidence>
<dbReference type="SUPFAM" id="SSF52540">
    <property type="entry name" value="P-loop containing nucleoside triphosphate hydrolases"/>
    <property type="match status" value="1"/>
</dbReference>
<gene>
    <name evidence="1" type="ORF">SAMN05660462_01910</name>
</gene>
<evidence type="ECO:0000313" key="1">
    <source>
        <dbReference type="EMBL" id="SDZ11998.1"/>
    </source>
</evidence>
<proteinExistence type="predicted"/>
<accession>A0A1H3QG26</accession>
<protein>
    <submittedName>
        <fullName evidence="1">ABC transporter</fullName>
    </submittedName>
</protein>
<dbReference type="EMBL" id="FNQE01000020">
    <property type="protein sequence ID" value="SDZ11998.1"/>
    <property type="molecule type" value="Genomic_DNA"/>
</dbReference>
<name>A0A1H3QG26_9FIRM</name>
<dbReference type="Proteomes" id="UP000198625">
    <property type="component" value="Unassembled WGS sequence"/>
</dbReference>